<dbReference type="Proteomes" id="UP000182248">
    <property type="component" value="Unassembled WGS sequence"/>
</dbReference>
<dbReference type="RefSeq" id="WP_175545789.1">
    <property type="nucleotide sequence ID" value="NZ_FPJE01000012.1"/>
</dbReference>
<sequence length="50" mass="5522">MSSSASCTCCDAGYREHRRSGSLTIIAKNLMANTRDKIAILQPEFLVFSK</sequence>
<dbReference type="STRING" id="1150368.SAMN02927921_02395"/>
<organism evidence="1 2">
    <name type="scientific">Sinomicrobium oceani</name>
    <dbReference type="NCBI Taxonomy" id="1150368"/>
    <lineage>
        <taxon>Bacteria</taxon>
        <taxon>Pseudomonadati</taxon>
        <taxon>Bacteroidota</taxon>
        <taxon>Flavobacteriia</taxon>
        <taxon>Flavobacteriales</taxon>
        <taxon>Flavobacteriaceae</taxon>
        <taxon>Sinomicrobium</taxon>
    </lineage>
</organism>
<evidence type="ECO:0000313" key="2">
    <source>
        <dbReference type="Proteomes" id="UP000182248"/>
    </source>
</evidence>
<keyword evidence="2" id="KW-1185">Reference proteome</keyword>
<accession>A0A1K1QB70</accession>
<proteinExistence type="predicted"/>
<reference evidence="1 2" key="1">
    <citation type="submission" date="2016-11" db="EMBL/GenBank/DDBJ databases">
        <authorList>
            <person name="Jaros S."/>
            <person name="Januszkiewicz K."/>
            <person name="Wedrychowicz H."/>
        </authorList>
    </citation>
    <scope>NUCLEOTIDE SEQUENCE [LARGE SCALE GENOMIC DNA]</scope>
    <source>
        <strain evidence="1 2">CGMCC 1.12145</strain>
    </source>
</reference>
<gene>
    <name evidence="1" type="ORF">SAMN02927921_02395</name>
</gene>
<dbReference type="EMBL" id="FPJE01000012">
    <property type="protein sequence ID" value="SFW56953.1"/>
    <property type="molecule type" value="Genomic_DNA"/>
</dbReference>
<dbReference type="AlphaFoldDB" id="A0A1K1QB70"/>
<protein>
    <submittedName>
        <fullName evidence="1">Uncharacterized protein</fullName>
    </submittedName>
</protein>
<name>A0A1K1QB70_9FLAO</name>
<evidence type="ECO:0000313" key="1">
    <source>
        <dbReference type="EMBL" id="SFW56953.1"/>
    </source>
</evidence>